<dbReference type="Gene3D" id="3.40.50.200">
    <property type="entry name" value="Peptidase S8/S53 domain"/>
    <property type="match status" value="1"/>
</dbReference>
<feature type="domain" description="BACON" evidence="9">
    <location>
        <begin position="825"/>
        <end position="908"/>
    </location>
</feature>
<evidence type="ECO:0000256" key="5">
    <source>
        <dbReference type="PROSITE-ProRule" id="PRU01240"/>
    </source>
</evidence>
<dbReference type="InterPro" id="IPR013783">
    <property type="entry name" value="Ig-like_fold"/>
</dbReference>
<dbReference type="Gene3D" id="2.60.40.10">
    <property type="entry name" value="Immunoglobulins"/>
    <property type="match status" value="1"/>
</dbReference>
<feature type="signal peptide" evidence="7">
    <location>
        <begin position="1"/>
        <end position="38"/>
    </location>
</feature>
<dbReference type="Proteomes" id="UP001379533">
    <property type="component" value="Chromosome"/>
</dbReference>
<dbReference type="Gene3D" id="2.60.120.260">
    <property type="entry name" value="Galactose-binding domain-like"/>
    <property type="match status" value="1"/>
</dbReference>
<feature type="active site" description="Charge relay system" evidence="5">
    <location>
        <position position="395"/>
    </location>
</feature>
<evidence type="ECO:0000256" key="1">
    <source>
        <dbReference type="ARBA" id="ARBA00011073"/>
    </source>
</evidence>
<dbReference type="RefSeq" id="WP_394843791.1">
    <property type="nucleotide sequence ID" value="NZ_CP089982.1"/>
</dbReference>
<dbReference type="EMBL" id="CP089982">
    <property type="protein sequence ID" value="WXA93194.1"/>
    <property type="molecule type" value="Genomic_DNA"/>
</dbReference>
<dbReference type="PROSITE" id="PS00138">
    <property type="entry name" value="SUBTILASE_SER"/>
    <property type="match status" value="1"/>
</dbReference>
<evidence type="ECO:0000259" key="9">
    <source>
        <dbReference type="Pfam" id="PF19190"/>
    </source>
</evidence>
<dbReference type="PANTHER" id="PTHR43399">
    <property type="entry name" value="SUBTILISIN-RELATED"/>
    <property type="match status" value="1"/>
</dbReference>
<organism evidence="10 11">
    <name type="scientific">Pendulispora brunnea</name>
    <dbReference type="NCBI Taxonomy" id="2905690"/>
    <lineage>
        <taxon>Bacteria</taxon>
        <taxon>Pseudomonadati</taxon>
        <taxon>Myxococcota</taxon>
        <taxon>Myxococcia</taxon>
        <taxon>Myxococcales</taxon>
        <taxon>Sorangiineae</taxon>
        <taxon>Pendulisporaceae</taxon>
        <taxon>Pendulispora</taxon>
    </lineage>
</organism>
<dbReference type="SUPFAM" id="SSF52743">
    <property type="entry name" value="Subtilisin-like"/>
    <property type="match status" value="1"/>
</dbReference>
<dbReference type="Gene3D" id="2.60.120.380">
    <property type="match status" value="1"/>
</dbReference>
<reference evidence="10 11" key="1">
    <citation type="submission" date="2021-12" db="EMBL/GenBank/DDBJ databases">
        <title>Discovery of the Pendulisporaceae a myxobacterial family with distinct sporulation behavior and unique specialized metabolism.</title>
        <authorList>
            <person name="Garcia R."/>
            <person name="Popoff A."/>
            <person name="Bader C.D."/>
            <person name="Loehr J."/>
            <person name="Walesch S."/>
            <person name="Walt C."/>
            <person name="Boldt J."/>
            <person name="Bunk B."/>
            <person name="Haeckl F.J.F.P.J."/>
            <person name="Gunesch A.P."/>
            <person name="Birkelbach J."/>
            <person name="Nuebel U."/>
            <person name="Pietschmann T."/>
            <person name="Bach T."/>
            <person name="Mueller R."/>
        </authorList>
    </citation>
    <scope>NUCLEOTIDE SEQUENCE [LARGE SCALE GENOMIC DNA]</scope>
    <source>
        <strain evidence="10 11">MSr12523</strain>
    </source>
</reference>
<evidence type="ECO:0000256" key="7">
    <source>
        <dbReference type="SAM" id="SignalP"/>
    </source>
</evidence>
<dbReference type="Pfam" id="PF00082">
    <property type="entry name" value="Peptidase_S8"/>
    <property type="match status" value="1"/>
</dbReference>
<dbReference type="InterPro" id="IPR024361">
    <property type="entry name" value="BACON"/>
</dbReference>
<keyword evidence="2 5" id="KW-0645">Protease</keyword>
<feature type="chain" id="PRO_5045428002" evidence="7">
    <location>
        <begin position="39"/>
        <end position="1079"/>
    </location>
</feature>
<evidence type="ECO:0000256" key="6">
    <source>
        <dbReference type="SAM" id="MobiDB-lite"/>
    </source>
</evidence>
<keyword evidence="7" id="KW-0732">Signal</keyword>
<evidence type="ECO:0000256" key="4">
    <source>
        <dbReference type="ARBA" id="ARBA00022825"/>
    </source>
</evidence>
<dbReference type="PROSITE" id="PS51892">
    <property type="entry name" value="SUBTILASE"/>
    <property type="match status" value="1"/>
</dbReference>
<dbReference type="SUPFAM" id="SSF49785">
    <property type="entry name" value="Galactose-binding domain-like"/>
    <property type="match status" value="1"/>
</dbReference>
<proteinExistence type="inferred from homology"/>
<feature type="active site" description="Charge relay system" evidence="5">
    <location>
        <position position="615"/>
    </location>
</feature>
<dbReference type="InterPro" id="IPR051048">
    <property type="entry name" value="Peptidase_S8/S53_subtilisin"/>
</dbReference>
<evidence type="ECO:0000256" key="2">
    <source>
        <dbReference type="ARBA" id="ARBA00022670"/>
    </source>
</evidence>
<dbReference type="NCBIfam" id="NF038128">
    <property type="entry name" value="choice_anch_J"/>
    <property type="match status" value="1"/>
</dbReference>
<keyword evidence="4 5" id="KW-0720">Serine protease</keyword>
<sequence>MTERLGRYGLARFAGRRTRIVGALGSAALALAACASGASDGTSNGEVGPQQAPDTAMSRARSPGVVKIVIQSQNVEAVRALGGVVGDVDYGAFHLLLVDEKASGGRAALAARGLEVRDDMDAITLEGWQLDTRRPDDVEARLPWAQRRDELRSARAESRAPRSGLYLVQFVGPVRDAWRDELANHGLEIVSYVPENAYVVRARGAAAAELTNLESKYPHVQYVGDYHPAYRVSTELRTALAARSSEAKPLHVLVQVPDGPDAAAELSDLASFALDHVQTRRVLDFHNVELVVAPSQIDAIAARPYVFHVEEVLPRERLDEVQGQIQAGNLSGTGPTGPGYLSWLEGKGFSASGQFAFSVNVADDAYDLNGHPDLPDGRIAFEQNPTSQTGVQGGHGFLNSHIVAGFNNGTGSAFTDANGFHYGLGIAPYAKVGVTAIFGNGTMNPTAYESSAYGLGARVSTNSWGYTGTAARKYDAAAQEFDAIVRDAQSSAAGLQQYIVVFAAGNSGSGANTVSSPSTAKNVITVGASENVRPSATDGCAIAASGADSADDIISFSSRGPVNSAGGDGRIKPDIVAPGTHVIAGIPQSNYDGSSVCDKYYPAGQTLYGWSSGTSHSTPGTAGAATLVYQDFLNKGRPAPSPAMAKAYLLNSATRMTGAGANDTLPSNSQGWGRVNLNRAFDGVSRILVDQTQVLGATGETYTVTGSIPTSTEPFRVTLAWTDAAGPTTGAPWVNNLDLEVTVGGTTYKGNVFSGGNSTSGGTADGKNNVEGVYLPAGTSGNFTITVRATNIAGDGVTGNADTTDQDFALVIYNATAGTPTEPTIGVSPSSLSFSGTVGGANPANQNLSISNTGGGTLNWSASDNATWLTVAPASGTAPSTAGASVDIAGLAAGTYNGTISVAATGASNTPVNVPVTLTLTGGGGGGELVTNGGFEGSASPWTLSGDAYHSTGAYPHGGTGYSILGAYNSAAGSEYQAISIPSGGAPSLTFWLNITSSETTTSTKYDNLYVEVLNTSGTVLGTLATFSNLNKVATAGAYTQRGPYSLSAYAGQTVRLQFRATTDSSLVTSFRVDDVSVK</sequence>
<dbReference type="InterPro" id="IPR034058">
    <property type="entry name" value="TagA/B/C/D_pept_dom"/>
</dbReference>
<comment type="similarity">
    <text evidence="1 5">Belongs to the peptidase S8 family.</text>
</comment>
<feature type="region of interest" description="Disordered" evidence="6">
    <location>
        <begin position="38"/>
        <end position="58"/>
    </location>
</feature>
<dbReference type="Pfam" id="PF19190">
    <property type="entry name" value="BACON_2"/>
    <property type="match status" value="1"/>
</dbReference>
<dbReference type="CDD" id="cd04842">
    <property type="entry name" value="Peptidases_S8_Kp43_protease"/>
    <property type="match status" value="1"/>
</dbReference>
<dbReference type="PANTHER" id="PTHR43399:SF4">
    <property type="entry name" value="CELL WALL-ASSOCIATED PROTEASE"/>
    <property type="match status" value="1"/>
</dbReference>
<evidence type="ECO:0000259" key="8">
    <source>
        <dbReference type="Pfam" id="PF00082"/>
    </source>
</evidence>
<evidence type="ECO:0000313" key="10">
    <source>
        <dbReference type="EMBL" id="WXA93194.1"/>
    </source>
</evidence>
<dbReference type="InterPro" id="IPR036852">
    <property type="entry name" value="Peptidase_S8/S53_dom_sf"/>
</dbReference>
<feature type="active site" description="Charge relay system" evidence="5">
    <location>
        <position position="363"/>
    </location>
</feature>
<evidence type="ECO:0000313" key="11">
    <source>
        <dbReference type="Proteomes" id="UP001379533"/>
    </source>
</evidence>
<evidence type="ECO:0000256" key="3">
    <source>
        <dbReference type="ARBA" id="ARBA00022801"/>
    </source>
</evidence>
<accession>A0ABZ2K3A6</accession>
<gene>
    <name evidence="10" type="ORF">LZC95_42920</name>
</gene>
<dbReference type="InterPro" id="IPR000209">
    <property type="entry name" value="Peptidase_S8/S53_dom"/>
</dbReference>
<dbReference type="InterPro" id="IPR023828">
    <property type="entry name" value="Peptidase_S8_Ser-AS"/>
</dbReference>
<feature type="domain" description="Peptidase S8/S53" evidence="8">
    <location>
        <begin position="360"/>
        <end position="673"/>
    </location>
</feature>
<keyword evidence="11" id="KW-1185">Reference proteome</keyword>
<dbReference type="InterPro" id="IPR008979">
    <property type="entry name" value="Galactose-bd-like_sf"/>
</dbReference>
<dbReference type="PROSITE" id="PS51257">
    <property type="entry name" value="PROKAR_LIPOPROTEIN"/>
    <property type="match status" value="1"/>
</dbReference>
<protein>
    <submittedName>
        <fullName evidence="10">S8 family serine peptidase</fullName>
    </submittedName>
</protein>
<keyword evidence="3 5" id="KW-0378">Hydrolase</keyword>
<name>A0ABZ2K3A6_9BACT</name>